<feature type="binding site" evidence="20">
    <location>
        <position position="170"/>
    </location>
    <ligand>
        <name>UDP-N-acetyl-alpha-D-glucosamine</name>
        <dbReference type="ChEBI" id="CHEBI:57705"/>
    </ligand>
</feature>
<dbReference type="Pfam" id="PF00483">
    <property type="entry name" value="NTP_transferase"/>
    <property type="match status" value="1"/>
</dbReference>
<evidence type="ECO:0000256" key="8">
    <source>
        <dbReference type="ARBA" id="ARBA00022695"/>
    </source>
</evidence>
<feature type="binding site" evidence="20">
    <location>
        <position position="351"/>
    </location>
    <ligand>
        <name>UDP-N-acetyl-alpha-D-glucosamine</name>
        <dbReference type="ChEBI" id="CHEBI:57705"/>
    </ligand>
</feature>
<evidence type="ECO:0000256" key="13">
    <source>
        <dbReference type="ARBA" id="ARBA00022984"/>
    </source>
</evidence>
<comment type="catalytic activity">
    <reaction evidence="18 20">
        <text>N-acetyl-alpha-D-glucosamine 1-phosphate + UTP + H(+) = UDP-N-acetyl-alpha-D-glucosamine + diphosphate</text>
        <dbReference type="Rhea" id="RHEA:13509"/>
        <dbReference type="ChEBI" id="CHEBI:15378"/>
        <dbReference type="ChEBI" id="CHEBI:33019"/>
        <dbReference type="ChEBI" id="CHEBI:46398"/>
        <dbReference type="ChEBI" id="CHEBI:57705"/>
        <dbReference type="ChEBI" id="CHEBI:57776"/>
        <dbReference type="EC" id="2.7.7.23"/>
    </reaction>
</comment>
<feature type="binding site" evidence="20">
    <location>
        <position position="380"/>
    </location>
    <ligand>
        <name>acetyl-CoA</name>
        <dbReference type="ChEBI" id="CHEBI:57288"/>
    </ligand>
</feature>
<keyword evidence="9 20" id="KW-0479">Metal-binding</keyword>
<feature type="binding site" evidence="20">
    <location>
        <position position="73"/>
    </location>
    <ligand>
        <name>UDP-N-acetyl-alpha-D-glucosamine</name>
        <dbReference type="ChEBI" id="CHEBI:57705"/>
    </ligand>
</feature>
<dbReference type="GO" id="GO:0003977">
    <property type="term" value="F:UDP-N-acetylglucosamine diphosphorylase activity"/>
    <property type="evidence" value="ECO:0007669"/>
    <property type="project" value="UniProtKB-UniRule"/>
</dbReference>
<keyword evidence="8 20" id="KW-0548">Nucleotidyltransferase</keyword>
<protein>
    <recommendedName>
        <fullName evidence="20">Bifunctional protein GlmU</fullName>
    </recommendedName>
    <domain>
        <recommendedName>
            <fullName evidence="20">UDP-N-acetylglucosamine pyrophosphorylase</fullName>
            <ecNumber evidence="20">2.7.7.23</ecNumber>
        </recommendedName>
        <alternativeName>
            <fullName evidence="20">N-acetylglucosamine-1-phosphate uridyltransferase</fullName>
        </alternativeName>
    </domain>
    <domain>
        <recommendedName>
            <fullName evidence="20">Glucosamine-1-phosphate N-acetyltransferase</fullName>
            <ecNumber evidence="20">2.3.1.157</ecNumber>
        </recommendedName>
    </domain>
</protein>
<feature type="binding site" evidence="20">
    <location>
        <position position="140"/>
    </location>
    <ligand>
        <name>UDP-N-acetyl-alpha-D-glucosamine</name>
        <dbReference type="ChEBI" id="CHEBI:57705"/>
    </ligand>
</feature>
<dbReference type="Gene3D" id="2.160.10.10">
    <property type="entry name" value="Hexapeptide repeat proteins"/>
    <property type="match status" value="1"/>
</dbReference>
<dbReference type="InterPro" id="IPR029044">
    <property type="entry name" value="Nucleotide-diphossugar_trans"/>
</dbReference>
<accession>A0A1C0A6I9</accession>
<evidence type="ECO:0000256" key="18">
    <source>
        <dbReference type="ARBA" id="ARBA00048493"/>
    </source>
</evidence>
<evidence type="ECO:0000256" key="10">
    <source>
        <dbReference type="ARBA" id="ARBA00022737"/>
    </source>
</evidence>
<dbReference type="EC" id="2.7.7.23" evidence="20"/>
<feature type="binding site" evidence="20">
    <location>
        <position position="155"/>
    </location>
    <ligand>
        <name>UDP-N-acetyl-alpha-D-glucosamine</name>
        <dbReference type="ChEBI" id="CHEBI:57705"/>
    </ligand>
</feature>
<dbReference type="GO" id="GO:0006048">
    <property type="term" value="P:UDP-N-acetylglucosamine biosynthetic process"/>
    <property type="evidence" value="ECO:0007669"/>
    <property type="project" value="UniProtKB-UniPathway"/>
</dbReference>
<dbReference type="GO" id="GO:0019134">
    <property type="term" value="F:glucosamine-1-phosphate N-acetyltransferase activity"/>
    <property type="evidence" value="ECO:0007669"/>
    <property type="project" value="UniProtKB-UniRule"/>
</dbReference>
<dbReference type="Gene3D" id="3.90.550.10">
    <property type="entry name" value="Spore Coat Polysaccharide Biosynthesis Protein SpsA, Chain A"/>
    <property type="match status" value="1"/>
</dbReference>
<dbReference type="GO" id="GO:0005737">
    <property type="term" value="C:cytoplasm"/>
    <property type="evidence" value="ECO:0007669"/>
    <property type="project" value="UniProtKB-SubCell"/>
</dbReference>
<dbReference type="NCBIfam" id="TIGR01173">
    <property type="entry name" value="glmU"/>
    <property type="match status" value="1"/>
</dbReference>
<dbReference type="GO" id="GO:0016020">
    <property type="term" value="C:membrane"/>
    <property type="evidence" value="ECO:0007669"/>
    <property type="project" value="GOC"/>
</dbReference>
<evidence type="ECO:0000256" key="19">
    <source>
        <dbReference type="ARBA" id="ARBA00049628"/>
    </source>
</evidence>
<comment type="subcellular location">
    <subcellularLocation>
        <location evidence="1 20">Cytoplasm</location>
    </subcellularLocation>
</comment>
<reference evidence="22 23" key="2">
    <citation type="submission" date="2016-08" db="EMBL/GenBank/DDBJ databases">
        <title>Orenia metallireducens sp. nov. strain Z6, a Novel Metal-reducing Firmicute from the Deep Subsurface.</title>
        <authorList>
            <person name="Maxim B.I."/>
            <person name="Kenneth K."/>
            <person name="Flynn T.M."/>
            <person name="Oloughlin E.J."/>
            <person name="Locke R.A."/>
            <person name="Weber J.R."/>
            <person name="Egan S.M."/>
            <person name="Mackie R.I."/>
            <person name="Cann I.K."/>
        </authorList>
    </citation>
    <scope>NUCLEOTIDE SEQUENCE [LARGE SCALE GENOMIC DNA]</scope>
    <source>
        <strain evidence="22 23">Z6</strain>
    </source>
</reference>
<comment type="subunit">
    <text evidence="20">Homotrimer.</text>
</comment>
<gene>
    <name evidence="20" type="primary">glmU</name>
    <name evidence="22" type="ORF">U472_15655</name>
</gene>
<feature type="region of interest" description="N-acetyltransferase" evidence="20">
    <location>
        <begin position="252"/>
        <end position="446"/>
    </location>
</feature>
<dbReference type="SUPFAM" id="SSF53448">
    <property type="entry name" value="Nucleotide-diphospho-sugar transferases"/>
    <property type="match status" value="1"/>
</dbReference>
<keyword evidence="10 20" id="KW-0677">Repeat</keyword>
<feature type="binding site" evidence="20">
    <location>
        <position position="228"/>
    </location>
    <ligand>
        <name>UDP-N-acetyl-alpha-D-glucosamine</name>
        <dbReference type="ChEBI" id="CHEBI:57705"/>
    </ligand>
</feature>
<evidence type="ECO:0000256" key="9">
    <source>
        <dbReference type="ARBA" id="ARBA00022723"/>
    </source>
</evidence>
<comment type="pathway">
    <text evidence="3 20">Nucleotide-sugar biosynthesis; UDP-N-acetyl-alpha-D-glucosamine biosynthesis; UDP-N-acetyl-alpha-D-glucosamine from N-acetyl-alpha-D-glucosamine 1-phosphate: step 1/1.</text>
</comment>
<comment type="pathway">
    <text evidence="20">Bacterial outer membrane biogenesis; LPS lipid A biosynthesis.</text>
</comment>
<keyword evidence="16 20" id="KW-0961">Cell wall biogenesis/degradation</keyword>
<comment type="similarity">
    <text evidence="4 20">In the C-terminal section; belongs to the transferase hexapeptide repeat family.</text>
</comment>
<dbReference type="GO" id="GO:0000287">
    <property type="term" value="F:magnesium ion binding"/>
    <property type="evidence" value="ECO:0007669"/>
    <property type="project" value="UniProtKB-UniRule"/>
</dbReference>
<comment type="catalytic activity">
    <reaction evidence="17 20">
        <text>alpha-D-glucosamine 1-phosphate + acetyl-CoA = N-acetyl-alpha-D-glucosamine 1-phosphate + CoA + H(+)</text>
        <dbReference type="Rhea" id="RHEA:13725"/>
        <dbReference type="ChEBI" id="CHEBI:15378"/>
        <dbReference type="ChEBI" id="CHEBI:57287"/>
        <dbReference type="ChEBI" id="CHEBI:57288"/>
        <dbReference type="ChEBI" id="CHEBI:57776"/>
        <dbReference type="ChEBI" id="CHEBI:58516"/>
        <dbReference type="EC" id="2.3.1.157"/>
    </reaction>
</comment>
<dbReference type="UniPathway" id="UPA00973"/>
<dbReference type="Pfam" id="PF14602">
    <property type="entry name" value="Hexapep_2"/>
    <property type="match status" value="1"/>
</dbReference>
<dbReference type="PANTHER" id="PTHR43584:SF3">
    <property type="entry name" value="BIFUNCTIONAL PROTEIN GLMU"/>
    <property type="match status" value="1"/>
</dbReference>
<evidence type="ECO:0000256" key="20">
    <source>
        <dbReference type="HAMAP-Rule" id="MF_01631"/>
    </source>
</evidence>
<keyword evidence="6 20" id="KW-0963">Cytoplasm</keyword>
<feature type="binding site" evidence="20">
    <location>
        <begin position="78"/>
        <end position="79"/>
    </location>
    <ligand>
        <name>UDP-N-acetyl-alpha-D-glucosamine</name>
        <dbReference type="ChEBI" id="CHEBI:57705"/>
    </ligand>
</feature>
<dbReference type="AlphaFoldDB" id="A0A1C0A6I9"/>
<reference evidence="23" key="1">
    <citation type="submission" date="2016-07" db="EMBL/GenBank/DDBJ databases">
        <authorList>
            <person name="Florea S."/>
            <person name="Webb J.S."/>
            <person name="Jaromczyk J."/>
            <person name="Schardl C.L."/>
        </authorList>
    </citation>
    <scope>NUCLEOTIDE SEQUENCE [LARGE SCALE GENOMIC DNA]</scope>
    <source>
        <strain evidence="23">Z6</strain>
    </source>
</reference>
<evidence type="ECO:0000256" key="16">
    <source>
        <dbReference type="ARBA" id="ARBA00023316"/>
    </source>
</evidence>
<dbReference type="InterPro" id="IPR011004">
    <property type="entry name" value="Trimer_LpxA-like_sf"/>
</dbReference>
<sequence length="446" mass="48415">MGRLMTITLAAGKGTRMKSKLPKVLHQVAGKSMVQHVVDTAKRLEPIHNIVIVGYKGELVKENTKGELKFIKQEKQLGTGHAVMQAKEQLKDFNGTVLVLYGDTPLLTERTLNNLIEKHENQEAAVTILTTKLDDPTGYGRIVRNLEGHVTKIVEDKDTTKEEAEINEINTGICCFDSELLLKSLAKLDTDNAQGEYYLTDVAGILAEEGKLVTAVVADNYEETIGVNTRSHLAKAEKTLRLRICEEHMTNGVTIIDPNNTYIDSEVEIGQDTIIYPFTFIEGKTKVDDEVVIGSQCRIKDSFVGKRVEIESSIIVESEIGAATVIGPYSYLRPGTKVGKEAKVGDFVEIKNSEIGNGSKVPHLSYIGDTTVGENTNIGAGTITANYDGKDKHRTIIGDNAFIGSDSTLIAPLRIGDNATTGAGSVVTKDVKEGDIVIGVPAKSMD</sequence>
<evidence type="ECO:0000259" key="21">
    <source>
        <dbReference type="Pfam" id="PF00483"/>
    </source>
</evidence>
<evidence type="ECO:0000256" key="1">
    <source>
        <dbReference type="ARBA" id="ARBA00004496"/>
    </source>
</evidence>
<evidence type="ECO:0000256" key="3">
    <source>
        <dbReference type="ARBA" id="ARBA00005208"/>
    </source>
</evidence>
<comment type="caution">
    <text evidence="22">The sequence shown here is derived from an EMBL/GenBank/DDBJ whole genome shotgun (WGS) entry which is preliminary data.</text>
</comment>
<dbReference type="InterPro" id="IPR038009">
    <property type="entry name" value="GlmU_C_LbH"/>
</dbReference>
<dbReference type="HAMAP" id="MF_01631">
    <property type="entry name" value="GlmU"/>
    <property type="match status" value="1"/>
</dbReference>
<dbReference type="InterPro" id="IPR001451">
    <property type="entry name" value="Hexapep"/>
</dbReference>
<evidence type="ECO:0000256" key="2">
    <source>
        <dbReference type="ARBA" id="ARBA00005166"/>
    </source>
</evidence>
<name>A0A1C0A6I9_9FIRM</name>
<feature type="domain" description="Nucleotidyl transferase" evidence="21">
    <location>
        <begin position="6"/>
        <end position="220"/>
    </location>
</feature>
<feature type="binding site" evidence="20">
    <location>
        <position position="377"/>
    </location>
    <ligand>
        <name>UDP-N-acetyl-alpha-D-glucosamine</name>
        <dbReference type="ChEBI" id="CHEBI:57705"/>
    </ligand>
</feature>
<dbReference type="EC" id="2.3.1.157" evidence="20"/>
<dbReference type="GO" id="GO:0009252">
    <property type="term" value="P:peptidoglycan biosynthetic process"/>
    <property type="evidence" value="ECO:0007669"/>
    <property type="project" value="UniProtKB-UniRule"/>
</dbReference>
<evidence type="ECO:0000313" key="23">
    <source>
        <dbReference type="Proteomes" id="UP000093514"/>
    </source>
</evidence>
<feature type="binding site" evidence="20">
    <location>
        <position position="333"/>
    </location>
    <ligand>
        <name>UDP-N-acetyl-alpha-D-glucosamine</name>
        <dbReference type="ChEBI" id="CHEBI:57705"/>
    </ligand>
</feature>
<feature type="binding site" evidence="20">
    <location>
        <position position="366"/>
    </location>
    <ligand>
        <name>UDP-N-acetyl-alpha-D-glucosamine</name>
        <dbReference type="ChEBI" id="CHEBI:57705"/>
    </ligand>
</feature>
<dbReference type="EMBL" id="LWDV01000010">
    <property type="protein sequence ID" value="OCL25755.1"/>
    <property type="molecule type" value="Genomic_DNA"/>
</dbReference>
<feature type="binding site" evidence="20">
    <location>
        <position position="423"/>
    </location>
    <ligand>
        <name>acetyl-CoA</name>
        <dbReference type="ChEBI" id="CHEBI:57288"/>
    </ligand>
</feature>
<feature type="region of interest" description="Pyrophosphorylase" evidence="20">
    <location>
        <begin position="1"/>
        <end position="230"/>
    </location>
</feature>
<evidence type="ECO:0000256" key="14">
    <source>
        <dbReference type="ARBA" id="ARBA00023268"/>
    </source>
</evidence>
<feature type="binding site" evidence="20">
    <location>
        <begin position="9"/>
        <end position="12"/>
    </location>
    <ligand>
        <name>UDP-N-acetyl-alpha-D-glucosamine</name>
        <dbReference type="ChEBI" id="CHEBI:57705"/>
    </ligand>
</feature>
<evidence type="ECO:0000256" key="4">
    <source>
        <dbReference type="ARBA" id="ARBA00007707"/>
    </source>
</evidence>
<evidence type="ECO:0000256" key="17">
    <source>
        <dbReference type="ARBA" id="ARBA00048247"/>
    </source>
</evidence>
<feature type="region of interest" description="Linker" evidence="20">
    <location>
        <begin position="231"/>
        <end position="251"/>
    </location>
</feature>
<evidence type="ECO:0000256" key="5">
    <source>
        <dbReference type="ARBA" id="ARBA00007947"/>
    </source>
</evidence>
<dbReference type="PANTHER" id="PTHR43584">
    <property type="entry name" value="NUCLEOTIDYL TRANSFERASE"/>
    <property type="match status" value="1"/>
</dbReference>
<comment type="pathway">
    <text evidence="2 20">Nucleotide-sugar biosynthesis; UDP-N-acetyl-alpha-D-glucosamine biosynthesis; N-acetyl-alpha-D-glucosamine 1-phosphate from alpha-D-glucosamine 6-phosphate (route II): step 2/2.</text>
</comment>
<feature type="binding site" evidence="20">
    <location>
        <position position="405"/>
    </location>
    <ligand>
        <name>acetyl-CoA</name>
        <dbReference type="ChEBI" id="CHEBI:57288"/>
    </ligand>
</feature>
<dbReference type="InterPro" id="IPR005835">
    <property type="entry name" value="NTP_transferase_dom"/>
</dbReference>
<feature type="binding site" evidence="20">
    <location>
        <begin position="101"/>
        <end position="103"/>
    </location>
    <ligand>
        <name>UDP-N-acetyl-alpha-D-glucosamine</name>
        <dbReference type="ChEBI" id="CHEBI:57705"/>
    </ligand>
</feature>
<dbReference type="UniPathway" id="UPA00113">
    <property type="reaction ID" value="UER00532"/>
</dbReference>
<comment type="similarity">
    <text evidence="5 20">In the N-terminal section; belongs to the N-acetylglucosamine-1-phosphate uridyltransferase family.</text>
</comment>
<dbReference type="GO" id="GO:0000902">
    <property type="term" value="P:cell morphogenesis"/>
    <property type="evidence" value="ECO:0007669"/>
    <property type="project" value="UniProtKB-UniRule"/>
</dbReference>
<dbReference type="GO" id="GO:0008360">
    <property type="term" value="P:regulation of cell shape"/>
    <property type="evidence" value="ECO:0007669"/>
    <property type="project" value="UniProtKB-KW"/>
</dbReference>
<dbReference type="NCBIfam" id="NF010934">
    <property type="entry name" value="PRK14354.1"/>
    <property type="match status" value="1"/>
</dbReference>
<proteinExistence type="inferred from homology"/>
<dbReference type="RefSeq" id="WP_068719665.1">
    <property type="nucleotide sequence ID" value="NZ_LWDV01000010.1"/>
</dbReference>
<evidence type="ECO:0000256" key="7">
    <source>
        <dbReference type="ARBA" id="ARBA00022679"/>
    </source>
</evidence>
<dbReference type="InterPro" id="IPR050065">
    <property type="entry name" value="GlmU-like"/>
</dbReference>
<feature type="binding site" evidence="20">
    <location>
        <position position="103"/>
    </location>
    <ligand>
        <name>Mg(2+)</name>
        <dbReference type="ChEBI" id="CHEBI:18420"/>
    </ligand>
</feature>
<dbReference type="CDD" id="cd02540">
    <property type="entry name" value="GT2_GlmU_N_bac"/>
    <property type="match status" value="1"/>
</dbReference>
<dbReference type="CDD" id="cd03353">
    <property type="entry name" value="LbH_GlmU_C"/>
    <property type="match status" value="1"/>
</dbReference>
<evidence type="ECO:0000256" key="12">
    <source>
        <dbReference type="ARBA" id="ARBA00022960"/>
    </source>
</evidence>
<evidence type="ECO:0000256" key="15">
    <source>
        <dbReference type="ARBA" id="ARBA00023315"/>
    </source>
</evidence>
<feature type="binding site" evidence="20">
    <location>
        <position position="228"/>
    </location>
    <ligand>
        <name>Mg(2+)</name>
        <dbReference type="ChEBI" id="CHEBI:18420"/>
    </ligand>
</feature>
<dbReference type="Pfam" id="PF00132">
    <property type="entry name" value="Hexapep"/>
    <property type="match status" value="1"/>
</dbReference>
<evidence type="ECO:0000256" key="6">
    <source>
        <dbReference type="ARBA" id="ARBA00022490"/>
    </source>
</evidence>
<evidence type="ECO:0000256" key="11">
    <source>
        <dbReference type="ARBA" id="ARBA00022842"/>
    </source>
</evidence>
<keyword evidence="13 20" id="KW-0573">Peptidoglycan synthesis</keyword>
<feature type="active site" description="Proton acceptor" evidence="20">
    <location>
        <position position="363"/>
    </location>
</feature>
<comment type="caution">
    <text evidence="20">Lacks conserved residue(s) required for the propagation of feature annotation.</text>
</comment>
<keyword evidence="11 20" id="KW-0460">Magnesium</keyword>
<feature type="binding site" evidence="20">
    <location>
        <position position="23"/>
    </location>
    <ligand>
        <name>UDP-N-acetyl-alpha-D-glucosamine</name>
        <dbReference type="ChEBI" id="CHEBI:57705"/>
    </ligand>
</feature>
<keyword evidence="15 20" id="KW-0012">Acyltransferase</keyword>
<organism evidence="22 23">
    <name type="scientific">Orenia metallireducens</name>
    <dbReference type="NCBI Taxonomy" id="1413210"/>
    <lineage>
        <taxon>Bacteria</taxon>
        <taxon>Bacillati</taxon>
        <taxon>Bacillota</taxon>
        <taxon>Clostridia</taxon>
        <taxon>Halanaerobiales</taxon>
        <taxon>Halobacteroidaceae</taxon>
        <taxon>Orenia</taxon>
    </lineage>
</organism>
<keyword evidence="7 20" id="KW-0808">Transferase</keyword>
<keyword evidence="23" id="KW-1185">Reference proteome</keyword>
<keyword evidence="12 20" id="KW-0133">Cell shape</keyword>
<comment type="function">
    <text evidence="19 20">Catalyzes the last two sequential reactions in the de novo biosynthetic pathway for UDP-N-acetylglucosamine (UDP-GlcNAc). The C-terminal domain catalyzes the transfer of acetyl group from acetyl coenzyme A to glucosamine-1-phosphate (GlcN-1-P) to produce N-acetylglucosamine-1-phosphate (GlcNAc-1-P), which is converted into UDP-GlcNAc by the transfer of uridine 5-monophosphate (from uridine 5-triphosphate), a reaction catalyzed by the N-terminal domain.</text>
</comment>
<dbReference type="Proteomes" id="UP000093514">
    <property type="component" value="Unassembled WGS sequence"/>
</dbReference>
<dbReference type="SUPFAM" id="SSF51161">
    <property type="entry name" value="Trimeric LpxA-like enzymes"/>
    <property type="match status" value="1"/>
</dbReference>
<dbReference type="GO" id="GO:0009245">
    <property type="term" value="P:lipid A biosynthetic process"/>
    <property type="evidence" value="ECO:0007669"/>
    <property type="project" value="UniProtKB-UniRule"/>
</dbReference>
<keyword evidence="14 20" id="KW-0511">Multifunctional enzyme</keyword>
<dbReference type="GO" id="GO:0071555">
    <property type="term" value="P:cell wall organization"/>
    <property type="evidence" value="ECO:0007669"/>
    <property type="project" value="UniProtKB-KW"/>
</dbReference>
<dbReference type="InterPro" id="IPR005882">
    <property type="entry name" value="Bifunctional_GlmU"/>
</dbReference>
<feature type="binding site" evidence="20">
    <location>
        <begin position="386"/>
        <end position="387"/>
    </location>
    <ligand>
        <name>acetyl-CoA</name>
        <dbReference type="ChEBI" id="CHEBI:57288"/>
    </ligand>
</feature>
<dbReference type="OrthoDB" id="9775031at2"/>
<evidence type="ECO:0000313" key="22">
    <source>
        <dbReference type="EMBL" id="OCL25755.1"/>
    </source>
</evidence>
<comment type="cofactor">
    <cofactor evidence="20">
        <name>Mg(2+)</name>
        <dbReference type="ChEBI" id="CHEBI:18420"/>
    </cofactor>
    <text evidence="20">Binds 1 Mg(2+) ion per subunit.</text>
</comment>